<organism evidence="2 3">
    <name type="scientific">Streptomyces aidingensis</name>
    <dbReference type="NCBI Taxonomy" id="910347"/>
    <lineage>
        <taxon>Bacteria</taxon>
        <taxon>Bacillati</taxon>
        <taxon>Actinomycetota</taxon>
        <taxon>Actinomycetes</taxon>
        <taxon>Kitasatosporales</taxon>
        <taxon>Streptomycetaceae</taxon>
        <taxon>Streptomyces</taxon>
    </lineage>
</organism>
<keyword evidence="1" id="KW-0732">Signal</keyword>
<accession>A0A1I1QMI8</accession>
<dbReference type="RefSeq" id="WP_139238381.1">
    <property type="nucleotide sequence ID" value="NZ_FOLM01000011.1"/>
</dbReference>
<dbReference type="EMBL" id="FOLM01000011">
    <property type="protein sequence ID" value="SFD23351.1"/>
    <property type="molecule type" value="Genomic_DNA"/>
</dbReference>
<dbReference type="AlphaFoldDB" id="A0A1I1QMI8"/>
<evidence type="ECO:0000313" key="3">
    <source>
        <dbReference type="Proteomes" id="UP000199207"/>
    </source>
</evidence>
<evidence type="ECO:0000313" key="2">
    <source>
        <dbReference type="EMBL" id="SFD23351.1"/>
    </source>
</evidence>
<evidence type="ECO:0008006" key="4">
    <source>
        <dbReference type="Google" id="ProtNLM"/>
    </source>
</evidence>
<feature type="chain" id="PRO_5039584296" description="DUF3344 domain-containing protein" evidence="1">
    <location>
        <begin position="27"/>
        <end position="376"/>
    </location>
</feature>
<evidence type="ECO:0000256" key="1">
    <source>
        <dbReference type="SAM" id="SignalP"/>
    </source>
</evidence>
<sequence>MRQTPGRIGRIVVCLVAAVLIGQVPAAALGAAPSAEVETAPLAQRWRAVQHGGIAHTANSVITCREPAAAGPFPLAFPALSPVPDCADAQAGAPARNGQYEMAYIDTDSDPHTYNSSTAELALPPGATVTLARLYWGGNLRAGEQKPAGDNGRVLFAEPGGQYKEVLADTVIGHRDSEQDDAFAASADVTDIVRHARPGSYTVGQINVAMGHSPAGTWGGWTLLVAYEHPDEPLRDLSLWDGFEHPGGAASASLTLDDMELPADAAGRIGFVAYDGDRGVTGDSLTARADRHPAVRLAGDARPADDVMNSTVDALDAPPGGSGRNPAHRNTLGYDSGALDLGPALTRGAHRLTFGFSGGGDDYHLGAVFVQADVTA</sequence>
<dbReference type="STRING" id="910347.SAMN05421773_111185"/>
<dbReference type="OrthoDB" id="3847058at2"/>
<proteinExistence type="predicted"/>
<keyword evidence="3" id="KW-1185">Reference proteome</keyword>
<protein>
    <recommendedName>
        <fullName evidence="4">DUF3344 domain-containing protein</fullName>
    </recommendedName>
</protein>
<feature type="signal peptide" evidence="1">
    <location>
        <begin position="1"/>
        <end position="26"/>
    </location>
</feature>
<dbReference type="Proteomes" id="UP000199207">
    <property type="component" value="Unassembled WGS sequence"/>
</dbReference>
<gene>
    <name evidence="2" type="ORF">SAMN05421773_111185</name>
</gene>
<reference evidence="2 3" key="1">
    <citation type="submission" date="2016-10" db="EMBL/GenBank/DDBJ databases">
        <authorList>
            <person name="de Groot N.N."/>
        </authorList>
    </citation>
    <scope>NUCLEOTIDE SEQUENCE [LARGE SCALE GENOMIC DNA]</scope>
    <source>
        <strain evidence="2 3">CGMCC 4.5739</strain>
    </source>
</reference>
<name>A0A1I1QMI8_9ACTN</name>